<dbReference type="PROSITE" id="PS51379">
    <property type="entry name" value="4FE4S_FER_2"/>
    <property type="match status" value="1"/>
</dbReference>
<organism evidence="5 6">
    <name type="scientific">Candidatus Dorea gallistercoris</name>
    <dbReference type="NCBI Taxonomy" id="2838542"/>
    <lineage>
        <taxon>Bacteria</taxon>
        <taxon>Bacillati</taxon>
        <taxon>Bacillota</taxon>
        <taxon>Clostridia</taxon>
        <taxon>Lachnospirales</taxon>
        <taxon>Lachnospiraceae</taxon>
        <taxon>Dorea</taxon>
    </lineage>
</organism>
<sequence length="92" mass="10057">AFASFPNISWEGHCMYCSHCAPCPKKIDVASVTKFLNLAKAQGGVPETVREHYEVLPHHAGECIQCGSCETRCPFGVSIIENMKQAAEIFGK</sequence>
<evidence type="ECO:0000256" key="1">
    <source>
        <dbReference type="ARBA" id="ARBA00022723"/>
    </source>
</evidence>
<dbReference type="AlphaFoldDB" id="A0A9D1UEL5"/>
<accession>A0A9D1UEL5</accession>
<keyword evidence="2" id="KW-0408">Iron</keyword>
<evidence type="ECO:0000313" key="5">
    <source>
        <dbReference type="EMBL" id="HIW83776.1"/>
    </source>
</evidence>
<feature type="non-terminal residue" evidence="5">
    <location>
        <position position="1"/>
    </location>
</feature>
<proteinExistence type="predicted"/>
<dbReference type="SUPFAM" id="SSF46548">
    <property type="entry name" value="alpha-helical ferredoxin"/>
    <property type="match status" value="1"/>
</dbReference>
<comment type="caution">
    <text evidence="5">The sequence shown here is derived from an EMBL/GenBank/DDBJ whole genome shotgun (WGS) entry which is preliminary data.</text>
</comment>
<protein>
    <submittedName>
        <fullName evidence="5">4Fe-4S dicluster domain-containing protein</fullName>
    </submittedName>
</protein>
<dbReference type="GO" id="GO:0051536">
    <property type="term" value="F:iron-sulfur cluster binding"/>
    <property type="evidence" value="ECO:0007669"/>
    <property type="project" value="UniProtKB-KW"/>
</dbReference>
<evidence type="ECO:0000259" key="4">
    <source>
        <dbReference type="PROSITE" id="PS51379"/>
    </source>
</evidence>
<dbReference type="EMBL" id="DXGF01000103">
    <property type="protein sequence ID" value="HIW83776.1"/>
    <property type="molecule type" value="Genomic_DNA"/>
</dbReference>
<keyword evidence="1" id="KW-0479">Metal-binding</keyword>
<dbReference type="InterPro" id="IPR017900">
    <property type="entry name" value="4Fe4S_Fe_S_CS"/>
</dbReference>
<dbReference type="Proteomes" id="UP000824263">
    <property type="component" value="Unassembled WGS sequence"/>
</dbReference>
<reference evidence="5" key="2">
    <citation type="submission" date="2021-04" db="EMBL/GenBank/DDBJ databases">
        <authorList>
            <person name="Gilroy R."/>
        </authorList>
    </citation>
    <scope>NUCLEOTIDE SEQUENCE</scope>
    <source>
        <strain evidence="5">ChiSxjej1B13-11762</strain>
    </source>
</reference>
<feature type="domain" description="4Fe-4S ferredoxin-type" evidence="4">
    <location>
        <begin position="54"/>
        <end position="83"/>
    </location>
</feature>
<dbReference type="GO" id="GO:0046872">
    <property type="term" value="F:metal ion binding"/>
    <property type="evidence" value="ECO:0007669"/>
    <property type="project" value="UniProtKB-KW"/>
</dbReference>
<gene>
    <name evidence="5" type="ORF">H9873_05585</name>
</gene>
<evidence type="ECO:0000256" key="2">
    <source>
        <dbReference type="ARBA" id="ARBA00023004"/>
    </source>
</evidence>
<name>A0A9D1UEL5_9FIRM</name>
<dbReference type="Pfam" id="PF13183">
    <property type="entry name" value="Fer4_8"/>
    <property type="match status" value="1"/>
</dbReference>
<reference evidence="5" key="1">
    <citation type="journal article" date="2021" name="PeerJ">
        <title>Extensive microbial diversity within the chicken gut microbiome revealed by metagenomics and culture.</title>
        <authorList>
            <person name="Gilroy R."/>
            <person name="Ravi A."/>
            <person name="Getino M."/>
            <person name="Pursley I."/>
            <person name="Horton D.L."/>
            <person name="Alikhan N.F."/>
            <person name="Baker D."/>
            <person name="Gharbi K."/>
            <person name="Hall N."/>
            <person name="Watson M."/>
            <person name="Adriaenssens E.M."/>
            <person name="Foster-Nyarko E."/>
            <person name="Jarju S."/>
            <person name="Secka A."/>
            <person name="Antonio M."/>
            <person name="Oren A."/>
            <person name="Chaudhuri R.R."/>
            <person name="La Ragione R."/>
            <person name="Hildebrand F."/>
            <person name="Pallen M.J."/>
        </authorList>
    </citation>
    <scope>NUCLEOTIDE SEQUENCE</scope>
    <source>
        <strain evidence="5">ChiSxjej1B13-11762</strain>
    </source>
</reference>
<evidence type="ECO:0000256" key="3">
    <source>
        <dbReference type="ARBA" id="ARBA00023014"/>
    </source>
</evidence>
<evidence type="ECO:0000313" key="6">
    <source>
        <dbReference type="Proteomes" id="UP000824263"/>
    </source>
</evidence>
<keyword evidence="3" id="KW-0411">Iron-sulfur</keyword>
<dbReference type="InterPro" id="IPR017896">
    <property type="entry name" value="4Fe4S_Fe-S-bd"/>
</dbReference>
<dbReference type="PROSITE" id="PS00198">
    <property type="entry name" value="4FE4S_FER_1"/>
    <property type="match status" value="1"/>
</dbReference>